<accession>A0A8C3PA49</accession>
<dbReference type="OrthoDB" id="60433at2759"/>
<dbReference type="OMA" id="NKQYAQW"/>
<keyword evidence="2" id="KW-1185">Reference proteome</keyword>
<dbReference type="Pfam" id="PF12796">
    <property type="entry name" value="Ank_2"/>
    <property type="match status" value="1"/>
</dbReference>
<dbReference type="Gene3D" id="1.25.40.20">
    <property type="entry name" value="Ankyrin repeat-containing domain"/>
    <property type="match status" value="1"/>
</dbReference>
<sequence>MQSLKDRRAMTVSHMNMEEEDVLNHEHLSESGPNSQNEILHLPDVCSLLKNSQVDVNSSLQKEFFSLKIRNCSLFKAVPLPHIGKKMPPHLSEPTRLNLSAVVSSKDSSHLLFSPERGRLDKIFNHFDSTSVTDWLEKAYNSISDLSVWCCTGDNFVHFAHFWLSELQYNQKRQLLELEMGIIEDELQLAFLEALDSELQPSDLHSILAATLSEYPMGLLSSQKPYIFLDYLNVMSSEQTTAYKKMLSSIKYTTNNPQVTQWLLAVRAFALANLWHAVVKFYKALVSTKLVPELHIKSSVSATTKQTNEVVKERALHSVQLGYADVLHYLIINQKLDLGAVDEKDRNLIFLATIYDQPKILDYFLDMGLPIPDVNHAAENGNTPLHAAVNTGKMHLVSLLLHYPGINVNFPNPQCDGATALHLAIVYGYLGICYLLLNAAADVESPLGDLTPVQLAENFGNETITKFIKMHVKKMKLENKMFA</sequence>
<dbReference type="Proteomes" id="UP000694380">
    <property type="component" value="Unplaced"/>
</dbReference>
<dbReference type="InterPro" id="IPR040355">
    <property type="entry name" value="FAM220A"/>
</dbReference>
<reference evidence="1" key="2">
    <citation type="submission" date="2025-09" db="UniProtKB">
        <authorList>
            <consortium name="Ensembl"/>
        </authorList>
    </citation>
    <scope>IDENTIFICATION</scope>
</reference>
<dbReference type="Pfam" id="PF15487">
    <property type="entry name" value="FAM220"/>
    <property type="match status" value="1"/>
</dbReference>
<evidence type="ECO:0000313" key="2">
    <source>
        <dbReference type="Proteomes" id="UP000694380"/>
    </source>
</evidence>
<dbReference type="PROSITE" id="PS50297">
    <property type="entry name" value="ANK_REP_REGION"/>
    <property type="match status" value="2"/>
</dbReference>
<evidence type="ECO:0000313" key="1">
    <source>
        <dbReference type="Ensembl" id="ENSCPBP00000027307.1"/>
    </source>
</evidence>
<dbReference type="InterPro" id="IPR002110">
    <property type="entry name" value="Ankyrin_rpt"/>
</dbReference>
<protein>
    <submittedName>
        <fullName evidence="1">Family with sequence similarity 220 member A</fullName>
    </submittedName>
</protein>
<dbReference type="AlphaFoldDB" id="A0A8C3PA49"/>
<name>A0A8C3PA49_CHRPI</name>
<reference evidence="1" key="1">
    <citation type="submission" date="2025-08" db="UniProtKB">
        <authorList>
            <consortium name="Ensembl"/>
        </authorList>
    </citation>
    <scope>IDENTIFICATION</scope>
</reference>
<dbReference type="PROSITE" id="PS50088">
    <property type="entry name" value="ANK_REPEAT"/>
    <property type="match status" value="2"/>
</dbReference>
<dbReference type="Ensembl" id="ENSCPBT00000032137.1">
    <property type="protein sequence ID" value="ENSCPBP00000027307.1"/>
    <property type="gene ID" value="ENSCPBG00000019331.1"/>
</dbReference>
<dbReference type="SUPFAM" id="SSF48403">
    <property type="entry name" value="Ankyrin repeat"/>
    <property type="match status" value="1"/>
</dbReference>
<organism evidence="1 2">
    <name type="scientific">Chrysemys picta bellii</name>
    <name type="common">Western painted turtle</name>
    <name type="synonym">Emys bellii</name>
    <dbReference type="NCBI Taxonomy" id="8478"/>
    <lineage>
        <taxon>Eukaryota</taxon>
        <taxon>Metazoa</taxon>
        <taxon>Chordata</taxon>
        <taxon>Craniata</taxon>
        <taxon>Vertebrata</taxon>
        <taxon>Euteleostomi</taxon>
        <taxon>Archelosauria</taxon>
        <taxon>Testudinata</taxon>
        <taxon>Testudines</taxon>
        <taxon>Cryptodira</taxon>
        <taxon>Durocryptodira</taxon>
        <taxon>Testudinoidea</taxon>
        <taxon>Emydidae</taxon>
        <taxon>Chrysemys</taxon>
    </lineage>
</organism>
<dbReference type="InterPro" id="IPR036770">
    <property type="entry name" value="Ankyrin_rpt-contain_sf"/>
</dbReference>
<proteinExistence type="predicted"/>
<dbReference type="PANTHER" id="PTHR31980">
    <property type="entry name" value="PROTEIN FAM220A"/>
    <property type="match status" value="1"/>
</dbReference>
<dbReference type="InterPro" id="IPR029155">
    <property type="entry name" value="SIPAR"/>
</dbReference>
<dbReference type="SMART" id="SM00248">
    <property type="entry name" value="ANK"/>
    <property type="match status" value="3"/>
</dbReference>
<dbReference type="PANTHER" id="PTHR31980:SF1">
    <property type="entry name" value="PROTEIN FAM220A"/>
    <property type="match status" value="1"/>
</dbReference>
<dbReference type="GeneTree" id="ENSGT00390000014156"/>